<evidence type="ECO:0000313" key="3">
    <source>
        <dbReference type="Proteomes" id="UP000190774"/>
    </source>
</evidence>
<dbReference type="Proteomes" id="UP000190774">
    <property type="component" value="Unassembled WGS sequence"/>
</dbReference>
<name>A0A1T4X9Y3_9BACT</name>
<feature type="compositionally biased region" description="Polar residues" evidence="1">
    <location>
        <begin position="53"/>
        <end position="71"/>
    </location>
</feature>
<reference evidence="3" key="1">
    <citation type="submission" date="2017-02" db="EMBL/GenBank/DDBJ databases">
        <authorList>
            <person name="Varghese N."/>
            <person name="Submissions S."/>
        </authorList>
    </citation>
    <scope>NUCLEOTIDE SEQUENCE [LARGE SCALE GENOMIC DNA]</scope>
    <source>
        <strain evidence="3">ATCC 700200</strain>
    </source>
</reference>
<sequence length="201" mass="22396">MRRTFTPLLVLLFLLLVATVVFLWQTDAPIKESSSKVAFPEHSPHDPKRSVVGVNSQAEKSRSQTARTPTFTADPAHYKRAYMLSLDGNRLSMESVQDIEGDFAARRRQPEEWSGMLRCRLMDADGQTLAEEIIAAPDQLCTVLDSHDGPSKPVKLAIPGPVIFQVRMPRVVGAHQLEVFRIQGPGNLAHDQWLGNISLNE</sequence>
<dbReference type="OrthoDB" id="198319at2"/>
<evidence type="ECO:0000256" key="1">
    <source>
        <dbReference type="SAM" id="MobiDB-lite"/>
    </source>
</evidence>
<keyword evidence="3" id="KW-1185">Reference proteome</keyword>
<dbReference type="EMBL" id="FUYE01000003">
    <property type="protein sequence ID" value="SKA86386.1"/>
    <property type="molecule type" value="Genomic_DNA"/>
</dbReference>
<evidence type="ECO:0000313" key="2">
    <source>
        <dbReference type="EMBL" id="SKA86386.1"/>
    </source>
</evidence>
<protein>
    <submittedName>
        <fullName evidence="2">Uncharacterized protein</fullName>
    </submittedName>
</protein>
<accession>A0A1T4X9Y3</accession>
<dbReference type="STRING" id="48467.SAMN02745166_01290"/>
<dbReference type="AlphaFoldDB" id="A0A1T4X9Y3"/>
<feature type="region of interest" description="Disordered" evidence="1">
    <location>
        <begin position="35"/>
        <end position="71"/>
    </location>
</feature>
<proteinExistence type="predicted"/>
<gene>
    <name evidence="2" type="ORF">SAMN02745166_01290</name>
</gene>
<organism evidence="2 3">
    <name type="scientific">Prosthecobacter debontii</name>
    <dbReference type="NCBI Taxonomy" id="48467"/>
    <lineage>
        <taxon>Bacteria</taxon>
        <taxon>Pseudomonadati</taxon>
        <taxon>Verrucomicrobiota</taxon>
        <taxon>Verrucomicrobiia</taxon>
        <taxon>Verrucomicrobiales</taxon>
        <taxon>Verrucomicrobiaceae</taxon>
        <taxon>Prosthecobacter</taxon>
    </lineage>
</organism>